<keyword evidence="2" id="KW-1185">Reference proteome</keyword>
<dbReference type="EMBL" id="JH431264">
    <property type="status" value="NOT_ANNOTATED_CDS"/>
    <property type="molecule type" value="Genomic_DNA"/>
</dbReference>
<proteinExistence type="predicted"/>
<evidence type="ECO:0000313" key="2">
    <source>
        <dbReference type="Proteomes" id="UP000014500"/>
    </source>
</evidence>
<organism evidence="1 2">
    <name type="scientific">Strigamia maritima</name>
    <name type="common">European centipede</name>
    <name type="synonym">Geophilus maritimus</name>
    <dbReference type="NCBI Taxonomy" id="126957"/>
    <lineage>
        <taxon>Eukaryota</taxon>
        <taxon>Metazoa</taxon>
        <taxon>Ecdysozoa</taxon>
        <taxon>Arthropoda</taxon>
        <taxon>Myriapoda</taxon>
        <taxon>Chilopoda</taxon>
        <taxon>Pleurostigmophora</taxon>
        <taxon>Geophilomorpha</taxon>
        <taxon>Linotaeniidae</taxon>
        <taxon>Strigamia</taxon>
    </lineage>
</organism>
<reference evidence="1" key="2">
    <citation type="submission" date="2015-02" db="UniProtKB">
        <authorList>
            <consortium name="EnsemblMetazoa"/>
        </authorList>
    </citation>
    <scope>IDENTIFICATION</scope>
</reference>
<accession>T1JHB6</accession>
<dbReference type="Proteomes" id="UP000014500">
    <property type="component" value="Unassembled WGS sequence"/>
</dbReference>
<reference evidence="2" key="1">
    <citation type="submission" date="2011-05" db="EMBL/GenBank/DDBJ databases">
        <authorList>
            <person name="Richards S.R."/>
            <person name="Qu J."/>
            <person name="Jiang H."/>
            <person name="Jhangiani S.N."/>
            <person name="Agravi P."/>
            <person name="Goodspeed R."/>
            <person name="Gross S."/>
            <person name="Mandapat C."/>
            <person name="Jackson L."/>
            <person name="Mathew T."/>
            <person name="Pu L."/>
            <person name="Thornton R."/>
            <person name="Saada N."/>
            <person name="Wilczek-Boney K.B."/>
            <person name="Lee S."/>
            <person name="Kovar C."/>
            <person name="Wu Y."/>
            <person name="Scherer S.E."/>
            <person name="Worley K.C."/>
            <person name="Muzny D.M."/>
            <person name="Gibbs R."/>
        </authorList>
    </citation>
    <scope>NUCLEOTIDE SEQUENCE</scope>
    <source>
        <strain evidence="2">Brora</strain>
    </source>
</reference>
<dbReference type="EnsemblMetazoa" id="SMAR013247-RA">
    <property type="protein sequence ID" value="SMAR013247-PA"/>
    <property type="gene ID" value="SMAR013247"/>
</dbReference>
<name>T1JHB6_STRMM</name>
<dbReference type="HOGENOM" id="CLU_2674219_0_0_1"/>
<evidence type="ECO:0000313" key="1">
    <source>
        <dbReference type="EnsemblMetazoa" id="SMAR013247-PA"/>
    </source>
</evidence>
<protein>
    <submittedName>
        <fullName evidence="1">Uncharacterized protein</fullName>
    </submittedName>
</protein>
<dbReference type="AlphaFoldDB" id="T1JHB6"/>
<sequence>MKYYDRFISGSRIAQNFEPYRLFHYPSSQEVVKRQNQIRFHKCYFNPVSCFGRRNNIDFKGVGVAPPKSLFAANV</sequence>